<name>A0A3S9UN30_9CAUD</name>
<sequence>MLDDERFFSYMQDAYVDLAEPVLTMSSEAGASYYDLAGGEGIAADVTPEAALRKSARWAMAKGDQYTGLELLSGSLEGHVYSVAQDSVQQSVENEPGASWQRVPRAEACPFCKLAAIDADLVSDEEHSAYHDHCRCVAAAIRPGQLYVPPDYFEEWQEQYQSLPKTKDLRKLTRLWKALDEKGSNPEELGAKVVKSTIAVVLPLAARKLSQTRTFQQLAAKQLLSSWKGSFNELLVPRIKEWVNYGSKLSKVPDLDGVEQLWEAKEQALTMLHLGVDPGPPPESVEEPVELAVPKFDRPDQERLDWALGYWVDGGADIVPNFEGYSLDSDADIKVPKRVPDRIFAAMVNDGERYDHLYRGIGAVGQEDLMKFQVGSELSMDLSSWSSDKEVADRFARDANEMEEEFLMDEAWEVAAEKLGIPVDEVDEEVVYDYLEDAKAKWAPEYNQVVFVTDQAQGLNIASTFKNVPDAHKQRLIDEEKEIISLGSYRVTKVEKEGEVLYVYLDQVQLFPTKTGDE</sequence>
<organism evidence="1 2">
    <name type="scientific">Gordonia phage Nina</name>
    <dbReference type="NCBI Taxonomy" id="2499026"/>
    <lineage>
        <taxon>Viruses</taxon>
        <taxon>Duplodnaviria</taxon>
        <taxon>Heunggongvirae</taxon>
        <taxon>Uroviricota</taxon>
        <taxon>Caudoviricetes</taxon>
        <taxon>Emalynvirus</taxon>
        <taxon>Emalynvirus cozz</taxon>
    </lineage>
</organism>
<accession>A0A3S9UN30</accession>
<evidence type="ECO:0000313" key="2">
    <source>
        <dbReference type="Proteomes" id="UP000288067"/>
    </source>
</evidence>
<dbReference type="InterPro" id="IPR057369">
    <property type="entry name" value="VG15"/>
</dbReference>
<gene>
    <name evidence="1" type="primary">6</name>
    <name evidence="1" type="ORF">PBI_NINA_6</name>
</gene>
<protein>
    <submittedName>
        <fullName evidence="1">Capsid maturation protease</fullName>
    </submittedName>
</protein>
<dbReference type="Pfam" id="PF25310">
    <property type="entry name" value="VG15"/>
    <property type="match status" value="1"/>
</dbReference>
<reference evidence="1 2" key="1">
    <citation type="submission" date="2018-12" db="EMBL/GenBank/DDBJ databases">
        <authorList>
            <person name="Divens A.M."/>
            <person name="Stoner T.H."/>
            <person name="Garlena R.A."/>
            <person name="Russell D.A."/>
            <person name="Pope W.H."/>
            <person name="Jacobs-Sera D."/>
            <person name="Hatfull G.F."/>
        </authorList>
    </citation>
    <scope>NUCLEOTIDE SEQUENCE [LARGE SCALE GENOMIC DNA]</scope>
</reference>
<dbReference type="Proteomes" id="UP000288067">
    <property type="component" value="Segment"/>
</dbReference>
<dbReference type="GO" id="GO:0008233">
    <property type="term" value="F:peptidase activity"/>
    <property type="evidence" value="ECO:0007669"/>
    <property type="project" value="UniProtKB-KW"/>
</dbReference>
<dbReference type="GO" id="GO:0006508">
    <property type="term" value="P:proteolysis"/>
    <property type="evidence" value="ECO:0007669"/>
    <property type="project" value="UniProtKB-KW"/>
</dbReference>
<keyword evidence="1" id="KW-0378">Hydrolase</keyword>
<keyword evidence="1" id="KW-0645">Protease</keyword>
<evidence type="ECO:0000313" key="1">
    <source>
        <dbReference type="EMBL" id="AZS11760.1"/>
    </source>
</evidence>
<dbReference type="EMBL" id="MK279900">
    <property type="protein sequence ID" value="AZS11760.1"/>
    <property type="molecule type" value="Genomic_DNA"/>
</dbReference>
<proteinExistence type="predicted"/>